<comment type="caution">
    <text evidence="5">The sequence shown here is derived from an EMBL/GenBank/DDBJ whole genome shotgun (WGS) entry which is preliminary data.</text>
</comment>
<dbReference type="Gene3D" id="2.60.40.2230">
    <property type="entry name" value="Uncharacterised protein YcnI-like PF07987, DUF1775"/>
    <property type="match status" value="1"/>
</dbReference>
<feature type="transmembrane region" description="Helical" evidence="2">
    <location>
        <begin position="184"/>
        <end position="206"/>
    </location>
</feature>
<evidence type="ECO:0000259" key="4">
    <source>
        <dbReference type="Pfam" id="PF07987"/>
    </source>
</evidence>
<feature type="domain" description="YncI copper-binding" evidence="4">
    <location>
        <begin position="82"/>
        <end position="154"/>
    </location>
</feature>
<evidence type="ECO:0000313" key="5">
    <source>
        <dbReference type="EMBL" id="MBT0768705.1"/>
    </source>
</evidence>
<organism evidence="5 6">
    <name type="scientific">Kineosporia corallincola</name>
    <dbReference type="NCBI Taxonomy" id="2835133"/>
    <lineage>
        <taxon>Bacteria</taxon>
        <taxon>Bacillati</taxon>
        <taxon>Actinomycetota</taxon>
        <taxon>Actinomycetes</taxon>
        <taxon>Kineosporiales</taxon>
        <taxon>Kineosporiaceae</taxon>
        <taxon>Kineosporia</taxon>
    </lineage>
</organism>
<dbReference type="EMBL" id="JAHBAY010000002">
    <property type="protein sequence ID" value="MBT0768705.1"/>
    <property type="molecule type" value="Genomic_DNA"/>
</dbReference>
<evidence type="ECO:0000256" key="1">
    <source>
        <dbReference type="SAM" id="MobiDB-lite"/>
    </source>
</evidence>
<feature type="region of interest" description="Disordered" evidence="1">
    <location>
        <begin position="213"/>
        <end position="239"/>
    </location>
</feature>
<evidence type="ECO:0000256" key="2">
    <source>
        <dbReference type="SAM" id="Phobius"/>
    </source>
</evidence>
<dbReference type="InterPro" id="IPR038507">
    <property type="entry name" value="YcnI-like_sf"/>
</dbReference>
<name>A0ABS5TCA4_9ACTN</name>
<keyword evidence="2" id="KW-0812">Transmembrane</keyword>
<feature type="compositionally biased region" description="Pro residues" evidence="1">
    <location>
        <begin position="228"/>
        <end position="239"/>
    </location>
</feature>
<proteinExistence type="predicted"/>
<accession>A0ABS5TCA4</accession>
<dbReference type="CDD" id="cd08545">
    <property type="entry name" value="YcnI_like"/>
    <property type="match status" value="1"/>
</dbReference>
<feature type="chain" id="PRO_5046976814" evidence="3">
    <location>
        <begin position="29"/>
        <end position="239"/>
    </location>
</feature>
<keyword evidence="2" id="KW-0472">Membrane</keyword>
<gene>
    <name evidence="5" type="ORF">KIH74_07190</name>
</gene>
<feature type="signal peptide" evidence="3">
    <location>
        <begin position="1"/>
        <end position="28"/>
    </location>
</feature>
<feature type="region of interest" description="Disordered" evidence="1">
    <location>
        <begin position="141"/>
        <end position="174"/>
    </location>
</feature>
<evidence type="ECO:0000256" key="3">
    <source>
        <dbReference type="SAM" id="SignalP"/>
    </source>
</evidence>
<sequence>MRSMIPRGLTVVVLATAALIALAAPAQAHVTVEATSTTAGDTATLTFTVPTESDTASTDGLTVDLPTGLTSVLTHAEPGWEVRADTARITWTATGDGIAPGAFATFQVRIAPLPASGTLYFPAVQHYTDDTEVGWVQQAENGARPEHPAPSLTVGGTATDAAHPGHGSSSLTASDLDTSGDAGVWLGLAALGLALLAAGLAAAALARTRLAPGNAEERPAGPGRPALPDHPPAPAGRRT</sequence>
<dbReference type="Pfam" id="PF07987">
    <property type="entry name" value="DUF1775"/>
    <property type="match status" value="1"/>
</dbReference>
<dbReference type="Proteomes" id="UP001197247">
    <property type="component" value="Unassembled WGS sequence"/>
</dbReference>
<keyword evidence="2" id="KW-1133">Transmembrane helix</keyword>
<reference evidence="5 6" key="1">
    <citation type="submission" date="2021-05" db="EMBL/GenBank/DDBJ databases">
        <title>Kineosporia and Streptomyces sp. nov. two new marine actinobacteria isolated from Coral.</title>
        <authorList>
            <person name="Buangrab K."/>
            <person name="Sutthacheep M."/>
            <person name="Yeemin T."/>
            <person name="Harunari E."/>
            <person name="Igarashi Y."/>
            <person name="Kanchanasin P."/>
            <person name="Tanasupawat S."/>
            <person name="Phongsopitanun W."/>
        </authorList>
    </citation>
    <scope>NUCLEOTIDE SEQUENCE [LARGE SCALE GENOMIC DNA]</scope>
    <source>
        <strain evidence="5 6">J2-2</strain>
    </source>
</reference>
<keyword evidence="3" id="KW-0732">Signal</keyword>
<evidence type="ECO:0000313" key="6">
    <source>
        <dbReference type="Proteomes" id="UP001197247"/>
    </source>
</evidence>
<keyword evidence="6" id="KW-1185">Reference proteome</keyword>
<dbReference type="InterPro" id="IPR012533">
    <property type="entry name" value="YcnI-copper_dom"/>
</dbReference>
<protein>
    <submittedName>
        <fullName evidence="5">YcnI family protein</fullName>
    </submittedName>
</protein>